<protein>
    <submittedName>
        <fullName evidence="2">Uncharacterized protein</fullName>
    </submittedName>
</protein>
<evidence type="ECO:0000313" key="3">
    <source>
        <dbReference type="Proteomes" id="UP000676246"/>
    </source>
</evidence>
<reference evidence="2 3" key="1">
    <citation type="submission" date="2021-04" db="EMBL/GenBank/DDBJ databases">
        <title>The genome sequence of Ideonella sp. 3Y2.</title>
        <authorList>
            <person name="Liu Y."/>
        </authorList>
    </citation>
    <scope>NUCLEOTIDE SEQUENCE [LARGE SCALE GENOMIC DNA]</scope>
    <source>
        <strain evidence="2 3">3Y2</strain>
    </source>
</reference>
<dbReference type="EMBL" id="JAGQDD010000010">
    <property type="protein sequence ID" value="MBQ0931628.1"/>
    <property type="molecule type" value="Genomic_DNA"/>
</dbReference>
<proteinExistence type="predicted"/>
<name>A0A940YCH3_9BURK</name>
<organism evidence="2 3">
    <name type="scientific">Ideonella alba</name>
    <dbReference type="NCBI Taxonomy" id="2824118"/>
    <lineage>
        <taxon>Bacteria</taxon>
        <taxon>Pseudomonadati</taxon>
        <taxon>Pseudomonadota</taxon>
        <taxon>Betaproteobacteria</taxon>
        <taxon>Burkholderiales</taxon>
        <taxon>Sphaerotilaceae</taxon>
        <taxon>Ideonella</taxon>
    </lineage>
</organism>
<dbReference type="Proteomes" id="UP000676246">
    <property type="component" value="Unassembled WGS sequence"/>
</dbReference>
<feature type="signal peptide" evidence="1">
    <location>
        <begin position="1"/>
        <end position="30"/>
    </location>
</feature>
<keyword evidence="3" id="KW-1185">Reference proteome</keyword>
<comment type="caution">
    <text evidence="2">The sequence shown here is derived from an EMBL/GenBank/DDBJ whole genome shotgun (WGS) entry which is preliminary data.</text>
</comment>
<accession>A0A940YCH3</accession>
<evidence type="ECO:0000256" key="1">
    <source>
        <dbReference type="SAM" id="SignalP"/>
    </source>
</evidence>
<feature type="chain" id="PRO_5037463232" evidence="1">
    <location>
        <begin position="31"/>
        <end position="88"/>
    </location>
</feature>
<gene>
    <name evidence="2" type="ORF">KAK03_14165</name>
</gene>
<sequence>MQVTKTTSAVALAATCAALFAMGAPATAQAASDKGVQCAGANSCKGHSECKTATNECKGMNGCKGQGWTQAKSAEACTKAGGKPMAAK</sequence>
<dbReference type="RefSeq" id="WP_210854609.1">
    <property type="nucleotide sequence ID" value="NZ_JAGQDD010000010.1"/>
</dbReference>
<evidence type="ECO:0000313" key="2">
    <source>
        <dbReference type="EMBL" id="MBQ0931628.1"/>
    </source>
</evidence>
<keyword evidence="1" id="KW-0732">Signal</keyword>
<dbReference type="AlphaFoldDB" id="A0A940YCH3"/>